<feature type="compositionally biased region" description="Polar residues" evidence="1">
    <location>
        <begin position="564"/>
        <end position="576"/>
    </location>
</feature>
<proteinExistence type="predicted"/>
<accession>A0AAW0AYL0</accession>
<feature type="compositionally biased region" description="Basic and acidic residues" evidence="1">
    <location>
        <begin position="522"/>
        <end position="537"/>
    </location>
</feature>
<reference evidence="2 3" key="1">
    <citation type="journal article" date="2024" name="J Genomics">
        <title>Draft genome sequencing and assembly of Favolaschia claudopus CIRM-BRFM 2984 isolated from oak limbs.</title>
        <authorList>
            <person name="Navarro D."/>
            <person name="Drula E."/>
            <person name="Chaduli D."/>
            <person name="Cazenave R."/>
            <person name="Ahrendt S."/>
            <person name="Wang J."/>
            <person name="Lipzen A."/>
            <person name="Daum C."/>
            <person name="Barry K."/>
            <person name="Grigoriev I.V."/>
            <person name="Favel A."/>
            <person name="Rosso M.N."/>
            <person name="Martin F."/>
        </authorList>
    </citation>
    <scope>NUCLEOTIDE SEQUENCE [LARGE SCALE GENOMIC DNA]</scope>
    <source>
        <strain evidence="2 3">CIRM-BRFM 2984</strain>
    </source>
</reference>
<organism evidence="2 3">
    <name type="scientific">Favolaschia claudopus</name>
    <dbReference type="NCBI Taxonomy" id="2862362"/>
    <lineage>
        <taxon>Eukaryota</taxon>
        <taxon>Fungi</taxon>
        <taxon>Dikarya</taxon>
        <taxon>Basidiomycota</taxon>
        <taxon>Agaricomycotina</taxon>
        <taxon>Agaricomycetes</taxon>
        <taxon>Agaricomycetidae</taxon>
        <taxon>Agaricales</taxon>
        <taxon>Marasmiineae</taxon>
        <taxon>Mycenaceae</taxon>
        <taxon>Favolaschia</taxon>
    </lineage>
</organism>
<feature type="region of interest" description="Disordered" evidence="1">
    <location>
        <begin position="564"/>
        <end position="620"/>
    </location>
</feature>
<name>A0AAW0AYL0_9AGAR</name>
<dbReference type="AlphaFoldDB" id="A0AAW0AYL0"/>
<evidence type="ECO:0000313" key="3">
    <source>
        <dbReference type="Proteomes" id="UP001362999"/>
    </source>
</evidence>
<comment type="caution">
    <text evidence="2">The sequence shown here is derived from an EMBL/GenBank/DDBJ whole genome shotgun (WGS) entry which is preliminary data.</text>
</comment>
<protein>
    <recommendedName>
        <fullName evidence="4">DRBM domain-containing protein</fullName>
    </recommendedName>
</protein>
<feature type="region of interest" description="Disordered" evidence="1">
    <location>
        <begin position="519"/>
        <end position="551"/>
    </location>
</feature>
<keyword evidence="3" id="KW-1185">Reference proteome</keyword>
<dbReference type="Proteomes" id="UP001362999">
    <property type="component" value="Unassembled WGS sequence"/>
</dbReference>
<gene>
    <name evidence="2" type="ORF">R3P38DRAFT_2983443</name>
</gene>
<sequence length="620" mass="67897">MASLNPFERVSQNLSAIGALSIHDFLSLKPERSVVSSRNNPLSNASPAFNISADVAPGAITTSASPLVRLQDACIRQFGHLSNSLKFEFLEEAPDKRQCILTITRPDGSTRSYKTEPKHRRMVDAKLQAATIATELGAMDFIAHGDPDELKAKKGVLLAPLEVHRLPSASEPEQILQSLNITSVAEIEACCRIWRGDRVEPSWFSFSTPSNKWGAALKIQLALHCYHVYSSEPSFNSSSDAMKQCADLAITEGVLEFIKHGNGQATPQSDNTIPIQQSNSTEAPLDLQSFYELLPRPHEEAFDNKTAAEIDATRWLGNILRVTNAQGARFSADYYALQGGALRPLHGCVLRLNRPGTCRTYLVEPQFLSYKEVKSAVTLLALSLGGGKWIREVGLDLEVRITPEIRQFVQKYLPVLAQETQRVSKTTPRFEFATEGHVHGCKLEVHVKPPSRDASASLVRYEVPVDNRTKNDAKVAVVYLAIQQGVFDLLGNGGQPLRPGQPPAFSIDGGVPQLALSWKASHKAEDKKRKGDNDTGDTHSTPKKQKTGANVVHALPRKPVAFWASSTPSHGYQSTGRRVVPPPAPRAMQHSSHVPAPKKLLRDASSASLEDGELDENEDT</sequence>
<evidence type="ECO:0000313" key="2">
    <source>
        <dbReference type="EMBL" id="KAK7018602.1"/>
    </source>
</evidence>
<evidence type="ECO:0000256" key="1">
    <source>
        <dbReference type="SAM" id="MobiDB-lite"/>
    </source>
</evidence>
<feature type="compositionally biased region" description="Acidic residues" evidence="1">
    <location>
        <begin position="610"/>
        <end position="620"/>
    </location>
</feature>
<dbReference type="EMBL" id="JAWWNJ010000046">
    <property type="protein sequence ID" value="KAK7018602.1"/>
    <property type="molecule type" value="Genomic_DNA"/>
</dbReference>
<evidence type="ECO:0008006" key="4">
    <source>
        <dbReference type="Google" id="ProtNLM"/>
    </source>
</evidence>